<keyword evidence="4" id="KW-0378">Hydrolase</keyword>
<dbReference type="AlphaFoldDB" id="A0A1J4V333"/>
<feature type="active site" evidence="4">
    <location>
        <position position="37"/>
    </location>
</feature>
<evidence type="ECO:0000313" key="7">
    <source>
        <dbReference type="EMBL" id="OIO30387.1"/>
    </source>
</evidence>
<evidence type="ECO:0000313" key="8">
    <source>
        <dbReference type="Proteomes" id="UP000181992"/>
    </source>
</evidence>
<dbReference type="PANTHER" id="PTHR47268:SF4">
    <property type="entry name" value="ACYLPHOSPHATASE"/>
    <property type="match status" value="1"/>
</dbReference>
<dbReference type="EMBL" id="MNVN01000019">
    <property type="protein sequence ID" value="OIO30387.1"/>
    <property type="molecule type" value="Genomic_DNA"/>
</dbReference>
<accession>A0A1J4V333</accession>
<comment type="similarity">
    <text evidence="1 5">Belongs to the acylphosphatase family.</text>
</comment>
<sequence>MQKRLECQVFGRVQLVMFRDFIKRNARARGLVGIVKNNPDGSVSIVVEGEETPLREILGSAKKGPLLSRVDHVEEKWTEPLGSYKKFDILY</sequence>
<comment type="catalytic activity">
    <reaction evidence="3 4">
        <text>an acyl phosphate + H2O = a carboxylate + phosphate + H(+)</text>
        <dbReference type="Rhea" id="RHEA:14965"/>
        <dbReference type="ChEBI" id="CHEBI:15377"/>
        <dbReference type="ChEBI" id="CHEBI:15378"/>
        <dbReference type="ChEBI" id="CHEBI:29067"/>
        <dbReference type="ChEBI" id="CHEBI:43474"/>
        <dbReference type="ChEBI" id="CHEBI:59918"/>
        <dbReference type="EC" id="3.6.1.7"/>
    </reaction>
</comment>
<dbReference type="Gene3D" id="3.30.70.100">
    <property type="match status" value="1"/>
</dbReference>
<dbReference type="STRING" id="1805281.AUJ77_03365"/>
<dbReference type="PANTHER" id="PTHR47268">
    <property type="entry name" value="ACYLPHOSPHATASE"/>
    <property type="match status" value="1"/>
</dbReference>
<dbReference type="InterPro" id="IPR020456">
    <property type="entry name" value="Acylphosphatase"/>
</dbReference>
<evidence type="ECO:0000259" key="6">
    <source>
        <dbReference type="PROSITE" id="PS51160"/>
    </source>
</evidence>
<dbReference type="SUPFAM" id="SSF54975">
    <property type="entry name" value="Acylphosphatase/BLUF domain-like"/>
    <property type="match status" value="1"/>
</dbReference>
<dbReference type="PRINTS" id="PR00112">
    <property type="entry name" value="ACYLPHPHTASE"/>
</dbReference>
<proteinExistence type="inferred from homology"/>
<feature type="active site" evidence="4">
    <location>
        <position position="19"/>
    </location>
</feature>
<dbReference type="Proteomes" id="UP000181992">
    <property type="component" value="Unassembled WGS sequence"/>
</dbReference>
<evidence type="ECO:0000256" key="2">
    <source>
        <dbReference type="ARBA" id="ARBA00012150"/>
    </source>
</evidence>
<organism evidence="7 8">
    <name type="scientific">Candidatus Nomurabacteria bacterium CG1_02_43_90</name>
    <dbReference type="NCBI Taxonomy" id="1805281"/>
    <lineage>
        <taxon>Bacteria</taxon>
        <taxon>Candidatus Nomuraibacteriota</taxon>
    </lineage>
</organism>
<evidence type="ECO:0000256" key="3">
    <source>
        <dbReference type="ARBA" id="ARBA00047645"/>
    </source>
</evidence>
<evidence type="ECO:0000256" key="5">
    <source>
        <dbReference type="RuleBase" id="RU004168"/>
    </source>
</evidence>
<reference evidence="7 8" key="1">
    <citation type="journal article" date="2016" name="Environ. Microbiol.">
        <title>Genomic resolution of a cold subsurface aquifer community provides metabolic insights for novel microbes adapted to high CO concentrations.</title>
        <authorList>
            <person name="Probst A.J."/>
            <person name="Castelle C.J."/>
            <person name="Singh A."/>
            <person name="Brown C.T."/>
            <person name="Anantharaman K."/>
            <person name="Sharon I."/>
            <person name="Hug L.A."/>
            <person name="Burstein D."/>
            <person name="Emerson J.B."/>
            <person name="Thomas B.C."/>
            <person name="Banfield J.F."/>
        </authorList>
    </citation>
    <scope>NUCLEOTIDE SEQUENCE [LARGE SCALE GENOMIC DNA]</scope>
    <source>
        <strain evidence="7">CG1_02_43_90</strain>
    </source>
</reference>
<dbReference type="InterPro" id="IPR001792">
    <property type="entry name" value="Acylphosphatase-like_dom"/>
</dbReference>
<dbReference type="GO" id="GO:0003998">
    <property type="term" value="F:acylphosphatase activity"/>
    <property type="evidence" value="ECO:0007669"/>
    <property type="project" value="UniProtKB-EC"/>
</dbReference>
<feature type="domain" description="Acylphosphatase-like" evidence="6">
    <location>
        <begin position="4"/>
        <end position="91"/>
    </location>
</feature>
<name>A0A1J4V333_9BACT</name>
<dbReference type="Pfam" id="PF00708">
    <property type="entry name" value="Acylphosphatase"/>
    <property type="match status" value="1"/>
</dbReference>
<dbReference type="InterPro" id="IPR036046">
    <property type="entry name" value="Acylphosphatase-like_dom_sf"/>
</dbReference>
<gene>
    <name evidence="7" type="ORF">AUJ77_03365</name>
</gene>
<comment type="caution">
    <text evidence="7">The sequence shown here is derived from an EMBL/GenBank/DDBJ whole genome shotgun (WGS) entry which is preliminary data.</text>
</comment>
<protein>
    <recommendedName>
        <fullName evidence="2 4">acylphosphatase</fullName>
        <ecNumber evidence="2 4">3.6.1.7</ecNumber>
    </recommendedName>
</protein>
<dbReference type="PROSITE" id="PS51160">
    <property type="entry name" value="ACYLPHOSPHATASE_3"/>
    <property type="match status" value="1"/>
</dbReference>
<evidence type="ECO:0000256" key="4">
    <source>
        <dbReference type="PROSITE-ProRule" id="PRU00520"/>
    </source>
</evidence>
<dbReference type="EC" id="3.6.1.7" evidence="2 4"/>
<evidence type="ECO:0000256" key="1">
    <source>
        <dbReference type="ARBA" id="ARBA00005614"/>
    </source>
</evidence>